<dbReference type="InterPro" id="IPR001849">
    <property type="entry name" value="PH_domain"/>
</dbReference>
<dbReference type="SUPFAM" id="SSF50729">
    <property type="entry name" value="PH domain-like"/>
    <property type="match status" value="1"/>
</dbReference>
<dbReference type="FunFam" id="2.30.29.30:FF:000116">
    <property type="entry name" value="Rho GTPase activating protein 26"/>
    <property type="match status" value="1"/>
</dbReference>
<dbReference type="GO" id="GO:0010008">
    <property type="term" value="C:endosome membrane"/>
    <property type="evidence" value="ECO:0007669"/>
    <property type="project" value="UniProtKB-SubCell"/>
</dbReference>
<dbReference type="PANTHER" id="PTHR12552">
    <property type="entry name" value="OLIGOPHRENIN 1"/>
    <property type="match status" value="1"/>
</dbReference>
<dbReference type="PROSITE" id="PS50003">
    <property type="entry name" value="PH_DOMAIN"/>
    <property type="match status" value="1"/>
</dbReference>
<comment type="caution">
    <text evidence="16">The sequence shown here is derived from an EMBL/GenBank/DDBJ whole genome shotgun (WGS) entry which is preliminary data.</text>
</comment>
<dbReference type="PROSITE" id="PS50238">
    <property type="entry name" value="RHOGAP"/>
    <property type="match status" value="1"/>
</dbReference>
<evidence type="ECO:0000256" key="11">
    <source>
        <dbReference type="SAM" id="Coils"/>
    </source>
</evidence>
<feature type="coiled-coil region" evidence="11">
    <location>
        <begin position="126"/>
        <end position="179"/>
    </location>
</feature>
<keyword evidence="6" id="KW-0967">Endosome</keyword>
<evidence type="ECO:0000256" key="8">
    <source>
        <dbReference type="ARBA" id="ARBA00023136"/>
    </source>
</evidence>
<dbReference type="Pfam" id="PF16746">
    <property type="entry name" value="BAR_3"/>
    <property type="match status" value="1"/>
</dbReference>
<reference evidence="16 17" key="1">
    <citation type="submission" date="2018-10" db="EMBL/GenBank/DDBJ databases">
        <title>Genome assembly for a Yunnan-Guizhou Plateau 3E fish, Anabarilius grahami (Regan), and its evolutionary and genetic applications.</title>
        <authorList>
            <person name="Jiang W."/>
        </authorList>
    </citation>
    <scope>NUCLEOTIDE SEQUENCE [LARGE SCALE GENOMIC DNA]</scope>
    <source>
        <strain evidence="16">AG-KIZ</strain>
        <tissue evidence="16">Muscle</tissue>
    </source>
</reference>
<dbReference type="SUPFAM" id="SSF103657">
    <property type="entry name" value="BAR/IMD domain-like"/>
    <property type="match status" value="1"/>
</dbReference>
<dbReference type="InterPro" id="IPR027267">
    <property type="entry name" value="AH/BAR_dom_sf"/>
</dbReference>
<dbReference type="FunFam" id="1.20.1270.60:FF:000001">
    <property type="entry name" value="Rho GTPase-activating protein 26"/>
    <property type="match status" value="1"/>
</dbReference>
<feature type="domain" description="PH" evidence="14">
    <location>
        <begin position="304"/>
        <end position="408"/>
    </location>
</feature>
<keyword evidence="7" id="KW-0965">Cell junction</keyword>
<dbReference type="InterPro" id="IPR011993">
    <property type="entry name" value="PH-like_dom_sf"/>
</dbReference>
<sequence>VFGCTQTSHNGASAAFHWKQKCCIFLFDFLSCWFVFVSVCAHIHNCMCTFLPGAWTAPLCRWAEGRKQGTLEEKNCGEFCVRRGHVEEKAYLSTAKRKFAESLNEFKFQCIGDAETDDEICIAKSLQEFAGVLQNLEDERTRMIENASDVLITPLERFRKEQIAAAKEAKKKYDKETEKYCTVLEKHLSLSAKKKEAHLHEADNQVDHVRQHFYEVSLEYVFKVQEVQERKMFEFVEPLLAFLQGLFTYYHHGYELAKDFNHFKTDLTISIQNTRNRFESTRSEVECLMKKMKENPHEHKSISPHTMEGYLFVQEKRSFVSTWVKYYCSYHREPKRMTLMLFDQKSGGKVGDEDSFTLKSCTRRKTDSIEKRFCFDIEAVDRPGVITMQALSEEDRRLWMEAMDGREPVYTLNRDSQNEGMAQLDVIGFNVVKKFIYAVETRGIDEQGLYRIVGVNSRVQKLLSLAMDPKTCADVELESTEWEIKTITSAIKHYLRMLPAPLMTYQYQRSFIKAAKLDNPEARVAEIHSIVHRLPEKNRQMLELLMKHLAKVASHHQQNLMTVANLGVVFGPTLLRPQEETVAAIMDIKFQNIVVEILIENHERIFKDMPVSGGGQGNSQLNLPRRRSADSKAPSCSERPLTLFHTPTFSEKDKAVEKRNSVVVNSSADSVNCNSTHNWTRLNNLPTGDGDHDGLQLAKQSQPNSLCEDQRSKATGFRRMLRRKVAVLIYPSQRPQRTWQAMNQWWPGD</sequence>
<dbReference type="SUPFAM" id="SSF48350">
    <property type="entry name" value="GTPase activation domain, GAP"/>
    <property type="match status" value="1"/>
</dbReference>
<dbReference type="GO" id="GO:0005096">
    <property type="term" value="F:GTPase activator activity"/>
    <property type="evidence" value="ECO:0007669"/>
    <property type="project" value="UniProtKB-KW"/>
</dbReference>
<dbReference type="AlphaFoldDB" id="A0A3N0XUJ5"/>
<dbReference type="OrthoDB" id="3183924at2759"/>
<evidence type="ECO:0000256" key="3">
    <source>
        <dbReference type="ARBA" id="ARBA00004608"/>
    </source>
</evidence>
<feature type="region of interest" description="Disordered" evidence="12">
    <location>
        <begin position="609"/>
        <end position="637"/>
    </location>
</feature>
<gene>
    <name evidence="16" type="ORF">DPX16_21490</name>
</gene>
<name>A0A3N0XUJ5_ANAGA</name>
<evidence type="ECO:0000256" key="5">
    <source>
        <dbReference type="ARBA" id="ARBA00022468"/>
    </source>
</evidence>
<proteinExistence type="predicted"/>
<comment type="subcellular location">
    <subcellularLocation>
        <location evidence="2">Cell junction</location>
        <location evidence="2">Focal adhesion</location>
    </subcellularLocation>
    <subcellularLocation>
        <location evidence="1">Cytoplasm</location>
        <location evidence="1">Cytoskeleton</location>
    </subcellularLocation>
    <subcellularLocation>
        <location evidence="3">Endosome membrane</location>
    </subcellularLocation>
</comment>
<feature type="domain" description="Rho-GAP" evidence="15">
    <location>
        <begin position="422"/>
        <end position="606"/>
    </location>
</feature>
<keyword evidence="9" id="KW-0206">Cytoskeleton</keyword>
<dbReference type="InterPro" id="IPR000198">
    <property type="entry name" value="RhoGAP_dom"/>
</dbReference>
<keyword evidence="8 13" id="KW-0472">Membrane</keyword>
<dbReference type="SMART" id="SM00233">
    <property type="entry name" value="PH"/>
    <property type="match status" value="1"/>
</dbReference>
<evidence type="ECO:0000259" key="15">
    <source>
        <dbReference type="PROSITE" id="PS50238"/>
    </source>
</evidence>
<feature type="non-terminal residue" evidence="16">
    <location>
        <position position="1"/>
    </location>
</feature>
<dbReference type="GO" id="GO:0007165">
    <property type="term" value="P:signal transduction"/>
    <property type="evidence" value="ECO:0007669"/>
    <property type="project" value="InterPro"/>
</dbReference>
<keyword evidence="5" id="KW-0343">GTPase activation</keyword>
<evidence type="ECO:0000256" key="13">
    <source>
        <dbReference type="SAM" id="Phobius"/>
    </source>
</evidence>
<dbReference type="EMBL" id="RJVU01059915">
    <property type="protein sequence ID" value="ROJ62504.1"/>
    <property type="molecule type" value="Genomic_DNA"/>
</dbReference>
<dbReference type="Pfam" id="PF00169">
    <property type="entry name" value="PH"/>
    <property type="match status" value="1"/>
</dbReference>
<dbReference type="InterPro" id="IPR047225">
    <property type="entry name" value="PH_GRAF"/>
</dbReference>
<feature type="transmembrane region" description="Helical" evidence="13">
    <location>
        <begin position="23"/>
        <end position="44"/>
    </location>
</feature>
<dbReference type="InterPro" id="IPR004148">
    <property type="entry name" value="BAR_dom"/>
</dbReference>
<keyword evidence="13" id="KW-0812">Transmembrane</keyword>
<dbReference type="FunFam" id="1.10.555.10:FF:000006">
    <property type="entry name" value="Rho GTPase activating protein 26"/>
    <property type="match status" value="1"/>
</dbReference>
<evidence type="ECO:0000256" key="4">
    <source>
        <dbReference type="ARBA" id="ARBA00020525"/>
    </source>
</evidence>
<protein>
    <recommendedName>
        <fullName evidence="4">Rho GTPase-activating protein 26</fullName>
    </recommendedName>
    <alternativeName>
        <fullName evidence="10">Rho-type GTPase-activating protein 26</fullName>
    </alternativeName>
</protein>
<dbReference type="Gene3D" id="1.20.1270.60">
    <property type="entry name" value="Arfaptin homology (AH) domain/BAR domain"/>
    <property type="match status" value="1"/>
</dbReference>
<dbReference type="GO" id="GO:0005925">
    <property type="term" value="C:focal adhesion"/>
    <property type="evidence" value="ECO:0007669"/>
    <property type="project" value="UniProtKB-SubCell"/>
</dbReference>
<evidence type="ECO:0000256" key="1">
    <source>
        <dbReference type="ARBA" id="ARBA00004245"/>
    </source>
</evidence>
<evidence type="ECO:0000256" key="6">
    <source>
        <dbReference type="ARBA" id="ARBA00022753"/>
    </source>
</evidence>
<dbReference type="InterPro" id="IPR008936">
    <property type="entry name" value="Rho_GTPase_activation_prot"/>
</dbReference>
<keyword evidence="13" id="KW-1133">Transmembrane helix</keyword>
<accession>A0A3N0XUJ5</accession>
<dbReference type="Gene3D" id="2.30.29.30">
    <property type="entry name" value="Pleckstrin-homology domain (PH domain)/Phosphotyrosine-binding domain (PTB)"/>
    <property type="match status" value="1"/>
</dbReference>
<keyword evidence="11" id="KW-0175">Coiled coil</keyword>
<evidence type="ECO:0000256" key="2">
    <source>
        <dbReference type="ARBA" id="ARBA00004246"/>
    </source>
</evidence>
<dbReference type="Gene3D" id="1.10.555.10">
    <property type="entry name" value="Rho GTPase activation protein"/>
    <property type="match status" value="1"/>
</dbReference>
<keyword evidence="17" id="KW-1185">Reference proteome</keyword>
<dbReference type="Proteomes" id="UP000281406">
    <property type="component" value="Unassembled WGS sequence"/>
</dbReference>
<dbReference type="GO" id="GO:0005856">
    <property type="term" value="C:cytoskeleton"/>
    <property type="evidence" value="ECO:0007669"/>
    <property type="project" value="UniProtKB-SubCell"/>
</dbReference>
<dbReference type="PANTHER" id="PTHR12552:SF4">
    <property type="entry name" value="RHO GTPASE-ACTIVATING PROTEIN 26"/>
    <property type="match status" value="1"/>
</dbReference>
<dbReference type="InterPro" id="IPR047234">
    <property type="entry name" value="GRAF_fam"/>
</dbReference>
<keyword evidence="9" id="KW-0963">Cytoplasm</keyword>
<dbReference type="CDD" id="cd01249">
    <property type="entry name" value="BAR-PH_GRAF_family"/>
    <property type="match status" value="1"/>
</dbReference>
<evidence type="ECO:0000313" key="17">
    <source>
        <dbReference type="Proteomes" id="UP000281406"/>
    </source>
</evidence>
<evidence type="ECO:0000259" key="14">
    <source>
        <dbReference type="PROSITE" id="PS50003"/>
    </source>
</evidence>
<dbReference type="SMART" id="SM00324">
    <property type="entry name" value="RhoGAP"/>
    <property type="match status" value="1"/>
</dbReference>
<evidence type="ECO:0000256" key="7">
    <source>
        <dbReference type="ARBA" id="ARBA00022949"/>
    </source>
</evidence>
<evidence type="ECO:0000256" key="10">
    <source>
        <dbReference type="ARBA" id="ARBA00032211"/>
    </source>
</evidence>
<dbReference type="Pfam" id="PF00620">
    <property type="entry name" value="RhoGAP"/>
    <property type="match status" value="1"/>
</dbReference>
<evidence type="ECO:0000313" key="16">
    <source>
        <dbReference type="EMBL" id="ROJ62504.1"/>
    </source>
</evidence>
<evidence type="ECO:0000256" key="9">
    <source>
        <dbReference type="ARBA" id="ARBA00023212"/>
    </source>
</evidence>
<organism evidence="16 17">
    <name type="scientific">Anabarilius grahami</name>
    <name type="common">Kanglang fish</name>
    <name type="synonym">Barilius grahami</name>
    <dbReference type="NCBI Taxonomy" id="495550"/>
    <lineage>
        <taxon>Eukaryota</taxon>
        <taxon>Metazoa</taxon>
        <taxon>Chordata</taxon>
        <taxon>Craniata</taxon>
        <taxon>Vertebrata</taxon>
        <taxon>Euteleostomi</taxon>
        <taxon>Actinopterygii</taxon>
        <taxon>Neopterygii</taxon>
        <taxon>Teleostei</taxon>
        <taxon>Ostariophysi</taxon>
        <taxon>Cypriniformes</taxon>
        <taxon>Xenocyprididae</taxon>
        <taxon>Xenocypridinae</taxon>
        <taxon>Xenocypridinae incertae sedis</taxon>
        <taxon>Anabarilius</taxon>
    </lineage>
</organism>
<evidence type="ECO:0000256" key="12">
    <source>
        <dbReference type="SAM" id="MobiDB-lite"/>
    </source>
</evidence>